<dbReference type="Proteomes" id="UP001529338">
    <property type="component" value="Unassembled WGS sequence"/>
</dbReference>
<dbReference type="Pfam" id="PF13692">
    <property type="entry name" value="Glyco_trans_1_4"/>
    <property type="match status" value="1"/>
</dbReference>
<keyword evidence="1" id="KW-0808">Transferase</keyword>
<gene>
    <name evidence="1" type="ORF">QRT04_03750</name>
</gene>
<keyword evidence="1" id="KW-0328">Glycosyltransferase</keyword>
<dbReference type="SUPFAM" id="SSF53756">
    <property type="entry name" value="UDP-Glycosyltransferase/glycogen phosphorylase"/>
    <property type="match status" value="1"/>
</dbReference>
<dbReference type="RefSeq" id="WP_289453597.1">
    <property type="nucleotide sequence ID" value="NZ_JAUCGQ010000001.1"/>
</dbReference>
<protein>
    <submittedName>
        <fullName evidence="1">Glycosyltransferase family 4 protein</fullName>
        <ecNumber evidence="1">2.4.-.-</ecNumber>
    </submittedName>
</protein>
<dbReference type="Gene3D" id="3.40.50.2000">
    <property type="entry name" value="Glycogen Phosphorylase B"/>
    <property type="match status" value="2"/>
</dbReference>
<sequence>MTTAARGATFDEQPPLVVTNMYPTATEPYRNGFVHRRVVEYARQGLRCDVYVVRPDESLESSEYEYEGVRVTVGNADDFDRAVSQMSRRVYLVHFANPEMIRPVQKHAPQAPVVVWIHGFEAEAWHRRWFGFVDSSRSIRAALERRTEYFERQNRFLAWLISTDELTVDTVYVSDWFKRNIVEPDLKVSSRHPHIIPNFVDTELFAYREKEPGARTRILSLRPFASPKYANDLTVAAILELSGRPSFDELEFTVIGDGALFDRVTRPLQDLPNVTLRRELLEQSEIPALHATAGVFLAPTRFDSQGVSMSEAMSSGLVPVSTAIAAIPEFVEAGVTGLLAPPEDAVALADHVERLHESPELFARLSQAASAGITQLAGYDATVAREIHLVRARMEGSGGE</sequence>
<keyword evidence="2" id="KW-1185">Reference proteome</keyword>
<dbReference type="PANTHER" id="PTHR12526">
    <property type="entry name" value="GLYCOSYLTRANSFERASE"/>
    <property type="match status" value="1"/>
</dbReference>
<reference evidence="1 2" key="1">
    <citation type="submission" date="2023-06" db="EMBL/GenBank/DDBJ databases">
        <title>Cellulomonas sp. MW4 Whole genome sequence.</title>
        <authorList>
            <person name="Park S."/>
        </authorList>
    </citation>
    <scope>NUCLEOTIDE SEQUENCE [LARGE SCALE GENOMIC DNA]</scope>
    <source>
        <strain evidence="1 2">MW4</strain>
    </source>
</reference>
<dbReference type="EC" id="2.4.-.-" evidence="1"/>
<proteinExistence type="predicted"/>
<dbReference type="CDD" id="cd03801">
    <property type="entry name" value="GT4_PimA-like"/>
    <property type="match status" value="1"/>
</dbReference>
<dbReference type="EMBL" id="JAUCGQ010000001">
    <property type="protein sequence ID" value="MDM7854035.1"/>
    <property type="molecule type" value="Genomic_DNA"/>
</dbReference>
<dbReference type="GO" id="GO:0016757">
    <property type="term" value="F:glycosyltransferase activity"/>
    <property type="evidence" value="ECO:0007669"/>
    <property type="project" value="UniProtKB-KW"/>
</dbReference>
<comment type="caution">
    <text evidence="1">The sequence shown here is derived from an EMBL/GenBank/DDBJ whole genome shotgun (WGS) entry which is preliminary data.</text>
</comment>
<evidence type="ECO:0000313" key="2">
    <source>
        <dbReference type="Proteomes" id="UP001529338"/>
    </source>
</evidence>
<evidence type="ECO:0000313" key="1">
    <source>
        <dbReference type="EMBL" id="MDM7854035.1"/>
    </source>
</evidence>
<organism evidence="1 2">
    <name type="scientific">Cellulomonas alba</name>
    <dbReference type="NCBI Taxonomy" id="3053467"/>
    <lineage>
        <taxon>Bacteria</taxon>
        <taxon>Bacillati</taxon>
        <taxon>Actinomycetota</taxon>
        <taxon>Actinomycetes</taxon>
        <taxon>Micrococcales</taxon>
        <taxon>Cellulomonadaceae</taxon>
        <taxon>Cellulomonas</taxon>
    </lineage>
</organism>
<name>A0ABT7SCX5_9CELL</name>
<accession>A0ABT7SCX5</accession>